<protein>
    <submittedName>
        <fullName evidence="2">Uncharacterized protein</fullName>
    </submittedName>
</protein>
<proteinExistence type="predicted"/>
<reference evidence="2 3" key="1">
    <citation type="journal article" date="2016" name="Nat. Commun.">
        <title>Thousands of microbial genomes shed light on interconnected biogeochemical processes in an aquifer system.</title>
        <authorList>
            <person name="Anantharaman K."/>
            <person name="Brown C.T."/>
            <person name="Hug L.A."/>
            <person name="Sharon I."/>
            <person name="Castelle C.J."/>
            <person name="Probst A.J."/>
            <person name="Thomas B.C."/>
            <person name="Singh A."/>
            <person name="Wilkins M.J."/>
            <person name="Karaoz U."/>
            <person name="Brodie E.L."/>
            <person name="Williams K.H."/>
            <person name="Hubbard S.S."/>
            <person name="Banfield J.F."/>
        </authorList>
    </citation>
    <scope>NUCLEOTIDE SEQUENCE [LARGE SCALE GENOMIC DNA]</scope>
</reference>
<name>A0A1F6EJ73_9BACT</name>
<organism evidence="2 3">
    <name type="scientific">Candidatus Kaiserbacteria bacterium RIFCSPLOWO2_01_FULL_54_20</name>
    <dbReference type="NCBI Taxonomy" id="1798513"/>
    <lineage>
        <taxon>Bacteria</taxon>
        <taxon>Candidatus Kaiseribacteriota</taxon>
    </lineage>
</organism>
<accession>A0A1F6EJ73</accession>
<dbReference type="Proteomes" id="UP000178427">
    <property type="component" value="Unassembled WGS sequence"/>
</dbReference>
<dbReference type="AlphaFoldDB" id="A0A1F6EJ73"/>
<dbReference type="STRING" id="1798513.A3A40_03395"/>
<gene>
    <name evidence="2" type="ORF">A3A40_03395</name>
</gene>
<evidence type="ECO:0000313" key="2">
    <source>
        <dbReference type="EMBL" id="OGG73681.1"/>
    </source>
</evidence>
<dbReference type="EMBL" id="MFMA01000046">
    <property type="protein sequence ID" value="OGG73681.1"/>
    <property type="molecule type" value="Genomic_DNA"/>
</dbReference>
<sequence length="137" mass="14973">MNIDVMTTDGKQPFGELLQTLAQSKIDAHRIGLVAKTAKSPRDFSPAELDLAAQLCAIGEIPEVRAITCVIDLAAGEHHDTTLPPLLLLVPRGNPRMSLGLFHDGVLEFVLPDNSPQPRPARRPQPERNFVSDEGYD</sequence>
<evidence type="ECO:0000313" key="3">
    <source>
        <dbReference type="Proteomes" id="UP000178427"/>
    </source>
</evidence>
<feature type="region of interest" description="Disordered" evidence="1">
    <location>
        <begin position="113"/>
        <end position="137"/>
    </location>
</feature>
<comment type="caution">
    <text evidence="2">The sequence shown here is derived from an EMBL/GenBank/DDBJ whole genome shotgun (WGS) entry which is preliminary data.</text>
</comment>
<evidence type="ECO:0000256" key="1">
    <source>
        <dbReference type="SAM" id="MobiDB-lite"/>
    </source>
</evidence>